<dbReference type="OrthoDB" id="1938624at2"/>
<proteinExistence type="predicted"/>
<name>A0A1S8TF62_9CLOT</name>
<keyword evidence="2" id="KW-1185">Reference proteome</keyword>
<dbReference type="EMBL" id="LZZM01000178">
    <property type="protein sequence ID" value="OOM76045.1"/>
    <property type="molecule type" value="Genomic_DNA"/>
</dbReference>
<gene>
    <name evidence="1" type="ORF">CLPUN_28930</name>
</gene>
<dbReference type="RefSeq" id="WP_077847978.1">
    <property type="nucleotide sequence ID" value="NZ_LZZM01000178.1"/>
</dbReference>
<sequence>MKILTKNTTPSNNTSFISKTSFNKKLTINEKIKEKNNETNVIKFYGKDKKSKDSDFLNSIVERNKEMQERIIDVKLKDFKHLIKLEDQKDNAIKSIKDLCKENKDQLSQWNGISYELNNILSGNVDSVLQNMSFKNVNDNITNLEIGVIFDDLSGLKKYYDDGLDSSSSFISYRKSKGDDSTFDPNNLSDYKKGAYSLLETLKDSYKNLFRINDAIKDFKKDSKERLEEMQKNMEKISSNFKSEKSGFDEALKIDRTKKGN</sequence>
<accession>A0A1S8TF62</accession>
<protein>
    <submittedName>
        <fullName evidence="1">Uncharacterized protein</fullName>
    </submittedName>
</protein>
<dbReference type="AlphaFoldDB" id="A0A1S8TF62"/>
<reference evidence="1 2" key="1">
    <citation type="submission" date="2016-05" db="EMBL/GenBank/DDBJ databases">
        <title>Microbial solvent formation.</title>
        <authorList>
            <person name="Poehlein A."/>
            <person name="Montoya Solano J.D."/>
            <person name="Flitsch S."/>
            <person name="Krabben P."/>
            <person name="Duerre P."/>
            <person name="Daniel R."/>
        </authorList>
    </citation>
    <scope>NUCLEOTIDE SEQUENCE [LARGE SCALE GENOMIC DNA]</scope>
    <source>
        <strain evidence="1 2">DSM 2619</strain>
    </source>
</reference>
<comment type="caution">
    <text evidence="1">The sequence shown here is derived from an EMBL/GenBank/DDBJ whole genome shotgun (WGS) entry which is preliminary data.</text>
</comment>
<organism evidence="1 2">
    <name type="scientific">Clostridium puniceum</name>
    <dbReference type="NCBI Taxonomy" id="29367"/>
    <lineage>
        <taxon>Bacteria</taxon>
        <taxon>Bacillati</taxon>
        <taxon>Bacillota</taxon>
        <taxon>Clostridia</taxon>
        <taxon>Eubacteriales</taxon>
        <taxon>Clostridiaceae</taxon>
        <taxon>Clostridium</taxon>
    </lineage>
</organism>
<evidence type="ECO:0000313" key="2">
    <source>
        <dbReference type="Proteomes" id="UP000190890"/>
    </source>
</evidence>
<dbReference type="Proteomes" id="UP000190890">
    <property type="component" value="Unassembled WGS sequence"/>
</dbReference>
<evidence type="ECO:0000313" key="1">
    <source>
        <dbReference type="EMBL" id="OOM76045.1"/>
    </source>
</evidence>